<dbReference type="InterPro" id="IPR053331">
    <property type="entry name" value="EGF-like_comC"/>
</dbReference>
<feature type="transmembrane region" description="Helical" evidence="1">
    <location>
        <begin position="529"/>
        <end position="552"/>
    </location>
</feature>
<dbReference type="PANTHER" id="PTHR24032">
    <property type="entry name" value="EGF-LIKE DOMAIN-CONTAINING PROTEIN-RELATED-RELATED"/>
    <property type="match status" value="1"/>
</dbReference>
<keyword evidence="1" id="KW-0812">Transmembrane</keyword>
<dbReference type="KEGG" id="dfa:DFA_06843"/>
<feature type="transmembrane region" description="Helical" evidence="1">
    <location>
        <begin position="7"/>
        <end position="25"/>
    </location>
</feature>
<evidence type="ECO:0000313" key="2">
    <source>
        <dbReference type="EMBL" id="EGG18176.1"/>
    </source>
</evidence>
<dbReference type="GeneID" id="14870153"/>
<evidence type="ECO:0000313" key="3">
    <source>
        <dbReference type="Proteomes" id="UP000007797"/>
    </source>
</evidence>
<keyword evidence="3" id="KW-1185">Reference proteome</keyword>
<keyword evidence="1" id="KW-1133">Transmembrane helix</keyword>
<evidence type="ECO:0000256" key="1">
    <source>
        <dbReference type="SAM" id="Phobius"/>
    </source>
</evidence>
<dbReference type="PANTHER" id="PTHR24032:SF8">
    <property type="entry name" value="EGF-LIKE DOMAIN-CONTAINING PROTEIN"/>
    <property type="match status" value="1"/>
</dbReference>
<sequence length="571" mass="64307">MNNSIIYILRILFGILVLVIVNNHLNSFGFGQTQIPTALIISDPKILNIKTKIVDFTFSVPSENGMVFCNISLNNTMTYTEVRFSDVTNRLISINLPSGTTTNVGLVAYDFYGVSNTLYFKVTTYPVISNLTKQVLQAYDLSTNDPNDWTMYNGSIIYYMPDFVTDPQNLSLMVNNDGTDLTLYTQITFYYFPTINSTNSTSDYESIYLTWISDGGMPGNITYQVSVSNPKSSIQVPLVWCSGANINSCLITGLTSNTEYSVDIKMSSIQFLPINQTILVSTLQHPNNYTCIDRQGINNTIECNGFGECLNRTCRCVNNRVGLYCGTVKPGGGGGNGDGGRDWDSHVEPSLNNPKIVTNNADIFYQFVVSQIRELDVDQNIIKSLDLTTLNWEMTNQTNQPTNISPLILLNNWIYSTNSDGSFYNTIKITFSQYVQQQEEEDDEEEEETTPKDIRVTFAGQLFYLAVGSIKYTIEIEGWSFEKSQQHMSYSFITTIPYFNLNAVFDPDLQLMINVDTINQFLTTPSKKWKIIVGVVIGVATLISISIATIIYKIKMDKEKKYKARLQLRTI</sequence>
<dbReference type="EMBL" id="GL883020">
    <property type="protein sequence ID" value="EGG18176.1"/>
    <property type="molecule type" value="Genomic_DNA"/>
</dbReference>
<dbReference type="AlphaFoldDB" id="F4Q2F6"/>
<dbReference type="OrthoDB" id="410592at2759"/>
<name>F4Q2F6_CACFS</name>
<dbReference type="Proteomes" id="UP000007797">
    <property type="component" value="Unassembled WGS sequence"/>
</dbReference>
<protein>
    <submittedName>
        <fullName evidence="2">Uncharacterized protein</fullName>
    </submittedName>
</protein>
<organism evidence="2 3">
    <name type="scientific">Cavenderia fasciculata</name>
    <name type="common">Slime mold</name>
    <name type="synonym">Dictyostelium fasciculatum</name>
    <dbReference type="NCBI Taxonomy" id="261658"/>
    <lineage>
        <taxon>Eukaryota</taxon>
        <taxon>Amoebozoa</taxon>
        <taxon>Evosea</taxon>
        <taxon>Eumycetozoa</taxon>
        <taxon>Dictyostelia</taxon>
        <taxon>Acytosteliales</taxon>
        <taxon>Cavenderiaceae</taxon>
        <taxon>Cavenderia</taxon>
    </lineage>
</organism>
<keyword evidence="1" id="KW-0472">Membrane</keyword>
<accession>F4Q2F6</accession>
<dbReference type="OMA" id="FITTIPY"/>
<gene>
    <name evidence="2" type="ORF">DFA_06843</name>
</gene>
<dbReference type="RefSeq" id="XP_004366217.1">
    <property type="nucleotide sequence ID" value="XM_004366160.1"/>
</dbReference>
<proteinExistence type="predicted"/>
<reference evidence="3" key="1">
    <citation type="journal article" date="2011" name="Genome Res.">
        <title>Phylogeny-wide analysis of social amoeba genomes highlights ancient origins for complex intercellular communication.</title>
        <authorList>
            <person name="Heidel A.J."/>
            <person name="Lawal H.M."/>
            <person name="Felder M."/>
            <person name="Schilde C."/>
            <person name="Helps N.R."/>
            <person name="Tunggal B."/>
            <person name="Rivero F."/>
            <person name="John U."/>
            <person name="Schleicher M."/>
            <person name="Eichinger L."/>
            <person name="Platzer M."/>
            <person name="Noegel A.A."/>
            <person name="Schaap P."/>
            <person name="Gloeckner G."/>
        </authorList>
    </citation>
    <scope>NUCLEOTIDE SEQUENCE [LARGE SCALE GENOMIC DNA]</scope>
    <source>
        <strain evidence="3">SH3</strain>
    </source>
</reference>
<dbReference type="InterPro" id="IPR036116">
    <property type="entry name" value="FN3_sf"/>
</dbReference>
<dbReference type="SUPFAM" id="SSF49265">
    <property type="entry name" value="Fibronectin type III"/>
    <property type="match status" value="1"/>
</dbReference>